<gene>
    <name evidence="1" type="ORF">EVAR_13942_1</name>
</gene>
<dbReference type="AlphaFoldDB" id="A0A4C1U8E8"/>
<dbReference type="EMBL" id="BGZK01000142">
    <property type="protein sequence ID" value="GBP22662.1"/>
    <property type="molecule type" value="Genomic_DNA"/>
</dbReference>
<accession>A0A4C1U8E8</accession>
<comment type="caution">
    <text evidence="1">The sequence shown here is derived from an EMBL/GenBank/DDBJ whole genome shotgun (WGS) entry which is preliminary data.</text>
</comment>
<name>A0A4C1U8E8_EUMVA</name>
<keyword evidence="2" id="KW-1185">Reference proteome</keyword>
<sequence>MPPMGTRNRIGVLPAFWKGTKRTKEKADEGRVTRTFITSTLVRQVHNFDRELRCKRAPRHARLERTAARRPLALTPSTGTVMQAVVGMYEPVSDWSCSRGGPGLRQPLACPQTYDLHAK</sequence>
<evidence type="ECO:0000313" key="1">
    <source>
        <dbReference type="EMBL" id="GBP22662.1"/>
    </source>
</evidence>
<reference evidence="1 2" key="1">
    <citation type="journal article" date="2019" name="Commun. Biol.">
        <title>The bagworm genome reveals a unique fibroin gene that provides high tensile strength.</title>
        <authorList>
            <person name="Kono N."/>
            <person name="Nakamura H."/>
            <person name="Ohtoshi R."/>
            <person name="Tomita M."/>
            <person name="Numata K."/>
            <person name="Arakawa K."/>
        </authorList>
    </citation>
    <scope>NUCLEOTIDE SEQUENCE [LARGE SCALE GENOMIC DNA]</scope>
</reference>
<proteinExistence type="predicted"/>
<dbReference type="Proteomes" id="UP000299102">
    <property type="component" value="Unassembled WGS sequence"/>
</dbReference>
<evidence type="ECO:0000313" key="2">
    <source>
        <dbReference type="Proteomes" id="UP000299102"/>
    </source>
</evidence>
<protein>
    <submittedName>
        <fullName evidence="1">Uncharacterized protein</fullName>
    </submittedName>
</protein>
<organism evidence="1 2">
    <name type="scientific">Eumeta variegata</name>
    <name type="common">Bagworm moth</name>
    <name type="synonym">Eumeta japonica</name>
    <dbReference type="NCBI Taxonomy" id="151549"/>
    <lineage>
        <taxon>Eukaryota</taxon>
        <taxon>Metazoa</taxon>
        <taxon>Ecdysozoa</taxon>
        <taxon>Arthropoda</taxon>
        <taxon>Hexapoda</taxon>
        <taxon>Insecta</taxon>
        <taxon>Pterygota</taxon>
        <taxon>Neoptera</taxon>
        <taxon>Endopterygota</taxon>
        <taxon>Lepidoptera</taxon>
        <taxon>Glossata</taxon>
        <taxon>Ditrysia</taxon>
        <taxon>Tineoidea</taxon>
        <taxon>Psychidae</taxon>
        <taxon>Oiketicinae</taxon>
        <taxon>Eumeta</taxon>
    </lineage>
</organism>